<protein>
    <submittedName>
        <fullName evidence="1">Uncharacterized protein</fullName>
    </submittedName>
</protein>
<dbReference type="EMBL" id="JARJLG010000120">
    <property type="protein sequence ID" value="KAJ7741987.1"/>
    <property type="molecule type" value="Genomic_DNA"/>
</dbReference>
<dbReference type="AlphaFoldDB" id="A0AAD7N2V4"/>
<gene>
    <name evidence="1" type="ORF">DFH07DRAFT_981031</name>
</gene>
<feature type="non-terminal residue" evidence="1">
    <location>
        <position position="395"/>
    </location>
</feature>
<proteinExistence type="predicted"/>
<name>A0AAD7N2V4_9AGAR</name>
<evidence type="ECO:0000313" key="1">
    <source>
        <dbReference type="EMBL" id="KAJ7741987.1"/>
    </source>
</evidence>
<keyword evidence="2" id="KW-1185">Reference proteome</keyword>
<dbReference type="Proteomes" id="UP001215280">
    <property type="component" value="Unassembled WGS sequence"/>
</dbReference>
<evidence type="ECO:0000313" key="2">
    <source>
        <dbReference type="Proteomes" id="UP001215280"/>
    </source>
</evidence>
<organism evidence="1 2">
    <name type="scientific">Mycena maculata</name>
    <dbReference type="NCBI Taxonomy" id="230809"/>
    <lineage>
        <taxon>Eukaryota</taxon>
        <taxon>Fungi</taxon>
        <taxon>Dikarya</taxon>
        <taxon>Basidiomycota</taxon>
        <taxon>Agaricomycotina</taxon>
        <taxon>Agaricomycetes</taxon>
        <taxon>Agaricomycetidae</taxon>
        <taxon>Agaricales</taxon>
        <taxon>Marasmiineae</taxon>
        <taxon>Mycenaceae</taxon>
        <taxon>Mycena</taxon>
    </lineage>
</organism>
<accession>A0AAD7N2V4</accession>
<reference evidence="1" key="1">
    <citation type="submission" date="2023-03" db="EMBL/GenBank/DDBJ databases">
        <title>Massive genome expansion in bonnet fungi (Mycena s.s.) driven by repeated elements and novel gene families across ecological guilds.</title>
        <authorList>
            <consortium name="Lawrence Berkeley National Laboratory"/>
            <person name="Harder C.B."/>
            <person name="Miyauchi S."/>
            <person name="Viragh M."/>
            <person name="Kuo A."/>
            <person name="Thoen E."/>
            <person name="Andreopoulos B."/>
            <person name="Lu D."/>
            <person name="Skrede I."/>
            <person name="Drula E."/>
            <person name="Henrissat B."/>
            <person name="Morin E."/>
            <person name="Kohler A."/>
            <person name="Barry K."/>
            <person name="LaButti K."/>
            <person name="Morin E."/>
            <person name="Salamov A."/>
            <person name="Lipzen A."/>
            <person name="Mereny Z."/>
            <person name="Hegedus B."/>
            <person name="Baldrian P."/>
            <person name="Stursova M."/>
            <person name="Weitz H."/>
            <person name="Taylor A."/>
            <person name="Grigoriev I.V."/>
            <person name="Nagy L.G."/>
            <person name="Martin F."/>
            <person name="Kauserud H."/>
        </authorList>
    </citation>
    <scope>NUCLEOTIDE SEQUENCE</scope>
    <source>
        <strain evidence="1">CBHHK188m</strain>
    </source>
</reference>
<sequence length="395" mass="43627">PFLGRLVSPRQPQRHAEISRQFTLRGIGGTNMNAVRLLSGGEYILLKNATLECWNIQQARLVWSHETNGPDPWLMQFGAEVVDGGDSVNIIICEGRTSGVDGQRGSLIQIVNLNLHTGISTSLLADLYPDATSEDFGIMEAKFCGNLACLIWVFLTRSDGTGPQNYCILMDWQTRSRLKLAPNPLTSPISVNLIPNHVLLMTNDGLSGIPEISLINMAPLSPHWRHTTDDSTLDTVHPSELEAIVHESITSCPPESRGRKRELCAYESPLEEGTYRICYLQLFTANLDRHQVIGSYSLSLPNGLQDGATLRQRSVQITDHTGDSVKLGRGVSYSGHNLPRHYGPQNFHSISHPGNPHQTVVLDLPEATPRRIHISVYTGGLTYSSDDSVIVTYFK</sequence>
<comment type="caution">
    <text evidence="1">The sequence shown here is derived from an EMBL/GenBank/DDBJ whole genome shotgun (WGS) entry which is preliminary data.</text>
</comment>